<dbReference type="RefSeq" id="WP_210876286.1">
    <property type="nucleotide sequence ID" value="NZ_JAGPNL010000011.1"/>
</dbReference>
<name>A0A940XTC4_9ACTN</name>
<organism evidence="1 2">
    <name type="scientific">Streptomyces tagetis</name>
    <dbReference type="NCBI Taxonomy" id="2820809"/>
    <lineage>
        <taxon>Bacteria</taxon>
        <taxon>Bacillati</taxon>
        <taxon>Actinomycetota</taxon>
        <taxon>Actinomycetes</taxon>
        <taxon>Kitasatosporales</taxon>
        <taxon>Streptomycetaceae</taxon>
        <taxon>Streptomyces</taxon>
    </lineage>
</organism>
<protein>
    <submittedName>
        <fullName evidence="1">Glycoprotein</fullName>
    </submittedName>
</protein>
<evidence type="ECO:0000313" key="1">
    <source>
        <dbReference type="EMBL" id="MBQ0830519.1"/>
    </source>
</evidence>
<dbReference type="AlphaFoldDB" id="A0A940XTC4"/>
<accession>A0A940XTC4</accession>
<dbReference type="EMBL" id="JAGPNL010000011">
    <property type="protein sequence ID" value="MBQ0830519.1"/>
    <property type="molecule type" value="Genomic_DNA"/>
</dbReference>
<evidence type="ECO:0000313" key="2">
    <source>
        <dbReference type="Proteomes" id="UP000677875"/>
    </source>
</evidence>
<dbReference type="Proteomes" id="UP000677875">
    <property type="component" value="Unassembled WGS sequence"/>
</dbReference>
<gene>
    <name evidence="1" type="ORF">J5Y05_29125</name>
</gene>
<sequence length="238" mass="26040">MTRTHQEPAPGIDAALRAAQALTSAYDDYDTDRALRRVTALADGRATDPATRAQPPAPYPTAHEQAAHDLDLAVTLIVDSPQAHVSLARLVDLDRIEPEGALVFAALLRLAGYGDQAQFWFEFAAGAGNRTAAFCLYLLHQGRAEHRAAAYWRGQARTAAAPAEHPAPARRRQRPLLSEGVRRELISRCWEGRRPTLPPRLEAVIHGLPVDCADEDFGEIPRPDDVLTRLPGHEHPPG</sequence>
<proteinExistence type="predicted"/>
<keyword evidence="2" id="KW-1185">Reference proteome</keyword>
<comment type="caution">
    <text evidence="1">The sequence shown here is derived from an EMBL/GenBank/DDBJ whole genome shotgun (WGS) entry which is preliminary data.</text>
</comment>
<reference evidence="1" key="1">
    <citation type="submission" date="2021-04" db="EMBL/GenBank/DDBJ databases">
        <title>Genome seq and assembly of Streptomyces sp. RG38.</title>
        <authorList>
            <person name="Chhetri G."/>
        </authorList>
    </citation>
    <scope>NUCLEOTIDE SEQUENCE</scope>
    <source>
        <strain evidence="1">RG38</strain>
    </source>
</reference>